<dbReference type="Pfam" id="PF19583">
    <property type="entry name" value="ODP"/>
    <property type="match status" value="1"/>
</dbReference>
<dbReference type="GO" id="GO:0016491">
    <property type="term" value="F:oxidoreductase activity"/>
    <property type="evidence" value="ECO:0007669"/>
    <property type="project" value="InterPro"/>
</dbReference>
<dbReference type="Gene3D" id="3.40.50.360">
    <property type="match status" value="1"/>
</dbReference>
<organism evidence="3">
    <name type="scientific">uncultured spirochete</name>
    <dbReference type="NCBI Taxonomy" id="156406"/>
    <lineage>
        <taxon>Bacteria</taxon>
        <taxon>Pseudomonadati</taxon>
        <taxon>Spirochaetota</taxon>
        <taxon>Spirochaetia</taxon>
        <taxon>Spirochaetales</taxon>
        <taxon>environmental samples</taxon>
    </lineage>
</organism>
<comment type="similarity">
    <text evidence="1">In the N-terminal section; belongs to the zinc metallo-hydrolase group 3 family.</text>
</comment>
<evidence type="ECO:0000259" key="2">
    <source>
        <dbReference type="PROSITE" id="PS50902"/>
    </source>
</evidence>
<name>A0A3P3XV07_9SPIR</name>
<accession>A0A3P3XV07</accession>
<dbReference type="AlphaFoldDB" id="A0A3P3XV07"/>
<dbReference type="EMBL" id="FWDO01000007">
    <property type="protein sequence ID" value="SLM19833.1"/>
    <property type="molecule type" value="Genomic_DNA"/>
</dbReference>
<dbReference type="SUPFAM" id="SSF56281">
    <property type="entry name" value="Metallo-hydrolase/oxidoreductase"/>
    <property type="match status" value="1"/>
</dbReference>
<evidence type="ECO:0000256" key="1">
    <source>
        <dbReference type="ARBA" id="ARBA00007121"/>
    </source>
</evidence>
<reference evidence="3" key="1">
    <citation type="submission" date="2017-02" db="EMBL/GenBank/DDBJ databases">
        <authorList>
            <person name="Regsiter A."/>
            <person name="William W."/>
        </authorList>
    </citation>
    <scope>NUCLEOTIDE SEQUENCE</scope>
    <source>
        <strain evidence="3">BdmA 4</strain>
    </source>
</reference>
<dbReference type="GO" id="GO:0009055">
    <property type="term" value="F:electron transfer activity"/>
    <property type="evidence" value="ECO:0007669"/>
    <property type="project" value="InterPro"/>
</dbReference>
<dbReference type="PANTHER" id="PTHR43717">
    <property type="entry name" value="ANAEROBIC NITRIC OXIDE REDUCTASE FLAVORUBREDOXIN"/>
    <property type="match status" value="1"/>
</dbReference>
<dbReference type="Gene3D" id="3.60.15.10">
    <property type="entry name" value="Ribonuclease Z/Hydroxyacylglutathione hydrolase-like"/>
    <property type="match status" value="1"/>
</dbReference>
<dbReference type="InterPro" id="IPR036866">
    <property type="entry name" value="RibonucZ/Hydroxyglut_hydro"/>
</dbReference>
<protein>
    <submittedName>
        <fullName evidence="3">Beta-lactamase domain protein</fullName>
    </submittedName>
</protein>
<dbReference type="PANTHER" id="PTHR43717:SF1">
    <property type="entry name" value="ANAEROBIC NITRIC OXIDE REDUCTASE FLAVORUBREDOXIN"/>
    <property type="match status" value="1"/>
</dbReference>
<dbReference type="InterPro" id="IPR001279">
    <property type="entry name" value="Metallo-B-lactamas"/>
</dbReference>
<dbReference type="InterPro" id="IPR045761">
    <property type="entry name" value="ODP_dom"/>
</dbReference>
<dbReference type="GO" id="GO:0010181">
    <property type="term" value="F:FMN binding"/>
    <property type="evidence" value="ECO:0007669"/>
    <property type="project" value="InterPro"/>
</dbReference>
<dbReference type="InterPro" id="IPR029039">
    <property type="entry name" value="Flavoprotein-like_sf"/>
</dbReference>
<dbReference type="InterPro" id="IPR008254">
    <property type="entry name" value="Flavodoxin/NO_synth"/>
</dbReference>
<dbReference type="GO" id="GO:0046872">
    <property type="term" value="F:metal ion binding"/>
    <property type="evidence" value="ECO:0007669"/>
    <property type="project" value="InterPro"/>
</dbReference>
<sequence length="405" mass="45942">MKVHPVTDRIYALHADIRSDDLFEGIWPIPYGVSLNSYLIKGEKTALIDLVRDWVGAPIEIKNQLASIGVNLEDIDYLILNHLEPDHTGWLAEFLEINKKVQVLATAKGIDLVKSFYFEHERVHAVKNGETLDLGAGQVLQFFETPNVHWPETMMTWAAEGGVLFSCDGFGAFGALGDRVFDDEISPDEHEFFEAESLRYYANIVASFGIFVKRAIEKVSGLPIKVVAPSHGIIWRAHPETIIERYLHYANYLEGPREKEITIVWGSMYGNTERGLKYVIEGIEEEKVPYTIHRVPNENVSFVLADAYKSEGVVIAMPTYEYRMFPPMAYVLDIFERKHIYQRKALRIGSYGWVGGAKKEYESKIAVLKWDSIDSAEWAGAPSGDMAQLLRERGRELARRVKGAQ</sequence>
<dbReference type="SUPFAM" id="SSF52218">
    <property type="entry name" value="Flavoproteins"/>
    <property type="match status" value="1"/>
</dbReference>
<dbReference type="InterPro" id="IPR016440">
    <property type="entry name" value="Rubredoxin-O_OxRdtase"/>
</dbReference>
<gene>
    <name evidence="3" type="ORF">SPIRO4BDMA_70257</name>
</gene>
<dbReference type="SMART" id="SM00849">
    <property type="entry name" value="Lactamase_B"/>
    <property type="match status" value="1"/>
</dbReference>
<dbReference type="PROSITE" id="PS50902">
    <property type="entry name" value="FLAVODOXIN_LIKE"/>
    <property type="match status" value="1"/>
</dbReference>
<evidence type="ECO:0000313" key="3">
    <source>
        <dbReference type="EMBL" id="SLM19833.1"/>
    </source>
</evidence>
<dbReference type="PIRSF" id="PIRSF005243">
    <property type="entry name" value="ROO"/>
    <property type="match status" value="1"/>
</dbReference>
<feature type="domain" description="Flavodoxin-like" evidence="2">
    <location>
        <begin position="261"/>
        <end position="405"/>
    </location>
</feature>
<proteinExistence type="inferred from homology"/>
<dbReference type="CDD" id="cd07709">
    <property type="entry name" value="flavodiiron_proteins_MBL-fold"/>
    <property type="match status" value="1"/>
</dbReference>